<evidence type="ECO:0000313" key="2">
    <source>
        <dbReference type="EMBL" id="CAL1162308.1"/>
    </source>
</evidence>
<dbReference type="Proteomes" id="UP001152797">
    <property type="component" value="Unassembled WGS sequence"/>
</dbReference>
<evidence type="ECO:0000313" key="3">
    <source>
        <dbReference type="EMBL" id="CAL4796245.1"/>
    </source>
</evidence>
<proteinExistence type="predicted"/>
<accession>A0A9P1DF76</accession>
<dbReference type="EMBL" id="CAMXCT030004423">
    <property type="protein sequence ID" value="CAL4796245.1"/>
    <property type="molecule type" value="Genomic_DNA"/>
</dbReference>
<protein>
    <submittedName>
        <fullName evidence="3">G domain-containing protein</fullName>
    </submittedName>
</protein>
<dbReference type="AlphaFoldDB" id="A0A9P1DF76"/>
<dbReference type="EMBL" id="CAMXCT020004423">
    <property type="protein sequence ID" value="CAL1162308.1"/>
    <property type="molecule type" value="Genomic_DNA"/>
</dbReference>
<dbReference type="EMBL" id="CAMXCT010004423">
    <property type="protein sequence ID" value="CAI4008933.1"/>
    <property type="molecule type" value="Genomic_DNA"/>
</dbReference>
<sequence length="220" mass="24769">MELFGRLWPWSCSCRCATTRCESSLEDELPIRFVEDLEELTNVDVFLEKVDCAVKRCSLPPGAQRTVIVVGDGSHTGTLCNLIAGKDSFESQRLVNHWESVDGAISILKMNLAKLADLEVNDQISRSPHSEAVAQAAREALADLLLWAHRGINVLLYVVPFGPVSEERIRRLIFLTQYLLGNELLLHLYVVVWKPWGSGKRWEEPLDRLASCGLDLEVNR</sequence>
<evidence type="ECO:0000313" key="4">
    <source>
        <dbReference type="Proteomes" id="UP001152797"/>
    </source>
</evidence>
<reference evidence="1" key="1">
    <citation type="submission" date="2022-10" db="EMBL/GenBank/DDBJ databases">
        <authorList>
            <person name="Chen Y."/>
            <person name="Dougan E. K."/>
            <person name="Chan C."/>
            <person name="Rhodes N."/>
            <person name="Thang M."/>
        </authorList>
    </citation>
    <scope>NUCLEOTIDE SEQUENCE</scope>
</reference>
<gene>
    <name evidence="1" type="ORF">C1SCF055_LOCUS34323</name>
</gene>
<reference evidence="2" key="2">
    <citation type="submission" date="2024-04" db="EMBL/GenBank/DDBJ databases">
        <authorList>
            <person name="Chen Y."/>
            <person name="Shah S."/>
            <person name="Dougan E. K."/>
            <person name="Thang M."/>
            <person name="Chan C."/>
        </authorList>
    </citation>
    <scope>NUCLEOTIDE SEQUENCE [LARGE SCALE GENOMIC DNA]</scope>
</reference>
<evidence type="ECO:0000313" key="1">
    <source>
        <dbReference type="EMBL" id="CAI4008933.1"/>
    </source>
</evidence>
<comment type="caution">
    <text evidence="1">The sequence shown here is derived from an EMBL/GenBank/DDBJ whole genome shotgun (WGS) entry which is preliminary data.</text>
</comment>
<organism evidence="1">
    <name type="scientific">Cladocopium goreaui</name>
    <dbReference type="NCBI Taxonomy" id="2562237"/>
    <lineage>
        <taxon>Eukaryota</taxon>
        <taxon>Sar</taxon>
        <taxon>Alveolata</taxon>
        <taxon>Dinophyceae</taxon>
        <taxon>Suessiales</taxon>
        <taxon>Symbiodiniaceae</taxon>
        <taxon>Cladocopium</taxon>
    </lineage>
</organism>
<keyword evidence="4" id="KW-1185">Reference proteome</keyword>
<name>A0A9P1DF76_9DINO</name>